<feature type="region of interest" description="Disordered" evidence="1">
    <location>
        <begin position="144"/>
        <end position="180"/>
    </location>
</feature>
<sequence>HLAVTIRRTCLNIDRVYQFATMLLATRILTPTRLLGPALMRRAMSTLPNNSHIKVFADASRPNTHILTYLETNPPSPSLAIGTTTEVPPTPRSFSENPRFLAILNDVLKQHAHRDEGLQAQAKAFASPGGATLGSGGVFFPQQRQKRRGDNASAAGLGGGGGAGGSSAGGASAQGGAGGGGVGGWVHLSDSRNPPDYGRIAWPEDILGSVEVDAEGNPMNNFQPSGTYRILTNEGILGLSPFLRQKVIEKLKEEEQKERLA</sequence>
<dbReference type="PANTHER" id="PTHR37331">
    <property type="entry name" value="YALI0F11671P"/>
    <property type="match status" value="1"/>
</dbReference>
<dbReference type="Proteomes" id="UP000515153">
    <property type="component" value="Unplaced"/>
</dbReference>
<reference evidence="3" key="1">
    <citation type="journal article" date="2019" name="Mol. Biol. Evol.">
        <title>Blast fungal genomes show frequent chromosomal changes, gene gains and losses, and effector gene turnover.</title>
        <authorList>
            <person name="Gomez Luciano L.B."/>
            <person name="Jason Tsai I."/>
            <person name="Chuma I."/>
            <person name="Tosa Y."/>
            <person name="Chen Y.H."/>
            <person name="Li J.Y."/>
            <person name="Li M.Y."/>
            <person name="Jade Lu M.Y."/>
            <person name="Nakayashiki H."/>
            <person name="Li W.H."/>
        </authorList>
    </citation>
    <scope>NUCLEOTIDE SEQUENCE</scope>
    <source>
        <strain evidence="3">NI907</strain>
    </source>
</reference>
<evidence type="ECO:0000256" key="1">
    <source>
        <dbReference type="SAM" id="MobiDB-lite"/>
    </source>
</evidence>
<dbReference type="PANTHER" id="PTHR37331:SF1">
    <property type="entry name" value="YALI0F11671P"/>
    <property type="match status" value="1"/>
</dbReference>
<feature type="non-terminal residue" evidence="3">
    <location>
        <position position="1"/>
    </location>
</feature>
<organism evidence="2 3">
    <name type="scientific">Pyricularia grisea</name>
    <name type="common">Crabgrass-specific blast fungus</name>
    <name type="synonym">Magnaporthe grisea</name>
    <dbReference type="NCBI Taxonomy" id="148305"/>
    <lineage>
        <taxon>Eukaryota</taxon>
        <taxon>Fungi</taxon>
        <taxon>Dikarya</taxon>
        <taxon>Ascomycota</taxon>
        <taxon>Pezizomycotina</taxon>
        <taxon>Sordariomycetes</taxon>
        <taxon>Sordariomycetidae</taxon>
        <taxon>Magnaporthales</taxon>
        <taxon>Pyriculariaceae</taxon>
        <taxon>Pyricularia</taxon>
    </lineage>
</organism>
<proteinExistence type="predicted"/>
<dbReference type="KEGG" id="pgri:PgNI_07644"/>
<gene>
    <name evidence="3" type="ORF">PgNI_07644</name>
</gene>
<reference evidence="3" key="2">
    <citation type="submission" date="2019-10" db="EMBL/GenBank/DDBJ databases">
        <authorList>
            <consortium name="NCBI Genome Project"/>
        </authorList>
    </citation>
    <scope>NUCLEOTIDE SEQUENCE</scope>
    <source>
        <strain evidence="3">NI907</strain>
    </source>
</reference>
<name>A0A6P8B269_PYRGI</name>
<dbReference type="GeneID" id="41962563"/>
<keyword evidence="2" id="KW-1185">Reference proteome</keyword>
<evidence type="ECO:0000313" key="2">
    <source>
        <dbReference type="Proteomes" id="UP000515153"/>
    </source>
</evidence>
<dbReference type="RefSeq" id="XP_030981139.1">
    <property type="nucleotide sequence ID" value="XM_031127654.1"/>
</dbReference>
<accession>A0A6P8B269</accession>
<evidence type="ECO:0000313" key="3">
    <source>
        <dbReference type="RefSeq" id="XP_030981139.1"/>
    </source>
</evidence>
<feature type="compositionally biased region" description="Gly residues" evidence="1">
    <location>
        <begin position="156"/>
        <end position="180"/>
    </location>
</feature>
<reference evidence="3" key="3">
    <citation type="submission" date="2025-08" db="UniProtKB">
        <authorList>
            <consortium name="RefSeq"/>
        </authorList>
    </citation>
    <scope>IDENTIFICATION</scope>
    <source>
        <strain evidence="3">NI907</strain>
    </source>
</reference>
<protein>
    <submittedName>
        <fullName evidence="3">Uncharacterized protein</fullName>
    </submittedName>
</protein>
<dbReference type="AlphaFoldDB" id="A0A6P8B269"/>